<dbReference type="GO" id="GO:0000978">
    <property type="term" value="F:RNA polymerase II cis-regulatory region sequence-specific DNA binding"/>
    <property type="evidence" value="ECO:0007669"/>
    <property type="project" value="TreeGrafter"/>
</dbReference>
<evidence type="ECO:0000256" key="5">
    <source>
        <dbReference type="ARBA" id="ARBA00022833"/>
    </source>
</evidence>
<dbReference type="GO" id="GO:0060562">
    <property type="term" value="P:epithelial tube morphogenesis"/>
    <property type="evidence" value="ECO:0007669"/>
    <property type="project" value="UniProtKB-ARBA"/>
</dbReference>
<dbReference type="FunFam" id="3.30.160.60:FF:000043">
    <property type="entry name" value="Scratch family zinc finger 2"/>
    <property type="match status" value="1"/>
</dbReference>
<gene>
    <name evidence="14" type="ORF">CEUTPL_LOCUS2192</name>
</gene>
<dbReference type="FunFam" id="3.30.160.60:FF:000207">
    <property type="entry name" value="zinc finger protein SNAI2"/>
    <property type="match status" value="1"/>
</dbReference>
<keyword evidence="8" id="KW-0804">Transcription</keyword>
<evidence type="ECO:0000256" key="9">
    <source>
        <dbReference type="ARBA" id="ARBA00023242"/>
    </source>
</evidence>
<protein>
    <recommendedName>
        <fullName evidence="13">C2H2-type domain-containing protein</fullName>
    </recommendedName>
</protein>
<dbReference type="GO" id="GO:0055059">
    <property type="term" value="P:asymmetric neuroblast division"/>
    <property type="evidence" value="ECO:0007669"/>
    <property type="project" value="UniProtKB-ARBA"/>
</dbReference>
<dbReference type="Proteomes" id="UP001152799">
    <property type="component" value="Chromosome 10"/>
</dbReference>
<organism evidence="14 15">
    <name type="scientific">Ceutorhynchus assimilis</name>
    <name type="common">cabbage seed weevil</name>
    <dbReference type="NCBI Taxonomy" id="467358"/>
    <lineage>
        <taxon>Eukaryota</taxon>
        <taxon>Metazoa</taxon>
        <taxon>Ecdysozoa</taxon>
        <taxon>Arthropoda</taxon>
        <taxon>Hexapoda</taxon>
        <taxon>Insecta</taxon>
        <taxon>Pterygota</taxon>
        <taxon>Neoptera</taxon>
        <taxon>Endopterygota</taxon>
        <taxon>Coleoptera</taxon>
        <taxon>Polyphaga</taxon>
        <taxon>Cucujiformia</taxon>
        <taxon>Curculionidae</taxon>
        <taxon>Ceutorhynchinae</taxon>
        <taxon>Ceutorhynchus</taxon>
    </lineage>
</organism>
<evidence type="ECO:0000313" key="14">
    <source>
        <dbReference type="EMBL" id="CAG9761490.1"/>
    </source>
</evidence>
<evidence type="ECO:0000256" key="4">
    <source>
        <dbReference type="ARBA" id="ARBA00022771"/>
    </source>
</evidence>
<evidence type="ECO:0000256" key="11">
    <source>
        <dbReference type="PROSITE-ProRule" id="PRU00042"/>
    </source>
</evidence>
<feature type="domain" description="C2H2-type" evidence="13">
    <location>
        <begin position="262"/>
        <end position="289"/>
    </location>
</feature>
<keyword evidence="4 11" id="KW-0863">Zinc-finger</keyword>
<dbReference type="SUPFAM" id="SSF57667">
    <property type="entry name" value="beta-beta-alpha zinc fingers"/>
    <property type="match status" value="3"/>
</dbReference>
<dbReference type="Gene3D" id="3.30.160.60">
    <property type="entry name" value="Classic Zinc Finger"/>
    <property type="match status" value="4"/>
</dbReference>
<dbReference type="InterPro" id="IPR050527">
    <property type="entry name" value="Snail/Krueppel_Znf"/>
</dbReference>
<evidence type="ECO:0000259" key="13">
    <source>
        <dbReference type="PROSITE" id="PS50157"/>
    </source>
</evidence>
<feature type="compositionally biased region" description="Polar residues" evidence="12">
    <location>
        <begin position="47"/>
        <end position="57"/>
    </location>
</feature>
<feature type="domain" description="C2H2-type" evidence="13">
    <location>
        <begin position="234"/>
        <end position="261"/>
    </location>
</feature>
<evidence type="ECO:0000256" key="7">
    <source>
        <dbReference type="ARBA" id="ARBA00023125"/>
    </source>
</evidence>
<evidence type="ECO:0000256" key="8">
    <source>
        <dbReference type="ARBA" id="ARBA00023163"/>
    </source>
</evidence>
<feature type="region of interest" description="Disordered" evidence="12">
    <location>
        <begin position="1"/>
        <end position="58"/>
    </location>
</feature>
<dbReference type="AlphaFoldDB" id="A0A9N9Q9R4"/>
<feature type="compositionally biased region" description="Acidic residues" evidence="12">
    <location>
        <begin position="16"/>
        <end position="27"/>
    </location>
</feature>
<dbReference type="OrthoDB" id="5428132at2759"/>
<keyword evidence="5" id="KW-0862">Zinc</keyword>
<evidence type="ECO:0000256" key="12">
    <source>
        <dbReference type="SAM" id="MobiDB-lite"/>
    </source>
</evidence>
<evidence type="ECO:0000313" key="15">
    <source>
        <dbReference type="Proteomes" id="UP001152799"/>
    </source>
</evidence>
<dbReference type="GO" id="GO:0007417">
    <property type="term" value="P:central nervous system development"/>
    <property type="evidence" value="ECO:0007669"/>
    <property type="project" value="UniProtKB-ARBA"/>
</dbReference>
<dbReference type="SMART" id="SM00355">
    <property type="entry name" value="ZnF_C2H2"/>
    <property type="match status" value="5"/>
</dbReference>
<evidence type="ECO:0000256" key="6">
    <source>
        <dbReference type="ARBA" id="ARBA00023015"/>
    </source>
</evidence>
<dbReference type="PANTHER" id="PTHR24388">
    <property type="entry name" value="ZINC FINGER PROTEIN"/>
    <property type="match status" value="1"/>
</dbReference>
<dbReference type="GO" id="GO:0005634">
    <property type="term" value="C:nucleus"/>
    <property type="evidence" value="ECO:0007669"/>
    <property type="project" value="UniProtKB-SubCell"/>
</dbReference>
<accession>A0A9N9Q9R4</accession>
<keyword evidence="6" id="KW-0805">Transcription regulation</keyword>
<keyword evidence="3" id="KW-0677">Repeat</keyword>
<sequence>MPRAFLMTHKRYNNDSDLDDDDDDDMDSKEKNGLGPEHSVRTGEALQDTQMSDTSSDLPDELYNLTKLAEVAVATGQILERRNQMMNMNSNSNSDFEHRHSPDGMNNMDERDREREKQFITYTHKLFDKSSKTPRHHLLKTEQINQTLFNLSKAQPVILPASSTSEISSTSSESNDHECQECGKRYSTSSNLARHRQTHRSPADKKARRCPHCDKLYVSMPAYSMHVRTHNQGCKCQYCGKCFSRPWLLQGHIRTHTGEKPFRCTICAKAFADKSNLRAHVQTHSNQKPHVCGRCGKAFALKSYLYKHEESSCMRINRHSSRETTPDKEKSIPSPTPVIMSSTRLANIDAIRSPMLYRSTVISPNPERILYSTIKHPSMVLNAAVFNHMLAQEQPMDFSKRGASFGEPKRDGKNAGYSLMAIKV</sequence>
<dbReference type="PANTHER" id="PTHR24388:SF100">
    <property type="entry name" value="ZINC FINGER PROTEIN 423"/>
    <property type="match status" value="1"/>
</dbReference>
<evidence type="ECO:0000256" key="1">
    <source>
        <dbReference type="ARBA" id="ARBA00004123"/>
    </source>
</evidence>
<evidence type="ECO:0000256" key="3">
    <source>
        <dbReference type="ARBA" id="ARBA00022737"/>
    </source>
</evidence>
<proteinExistence type="inferred from homology"/>
<evidence type="ECO:0000256" key="2">
    <source>
        <dbReference type="ARBA" id="ARBA00022723"/>
    </source>
</evidence>
<keyword evidence="2" id="KW-0479">Metal-binding</keyword>
<dbReference type="PROSITE" id="PS00028">
    <property type="entry name" value="ZINC_FINGER_C2H2_1"/>
    <property type="match status" value="3"/>
</dbReference>
<dbReference type="FunFam" id="3.30.160.60:FF:000322">
    <property type="entry name" value="GDNF-inducible zinc finger protein 1"/>
    <property type="match status" value="1"/>
</dbReference>
<dbReference type="InterPro" id="IPR036236">
    <property type="entry name" value="Znf_C2H2_sf"/>
</dbReference>
<dbReference type="EMBL" id="OU892286">
    <property type="protein sequence ID" value="CAG9761490.1"/>
    <property type="molecule type" value="Genomic_DNA"/>
</dbReference>
<reference evidence="14" key="1">
    <citation type="submission" date="2022-01" db="EMBL/GenBank/DDBJ databases">
        <authorList>
            <person name="King R."/>
        </authorList>
    </citation>
    <scope>NUCLEOTIDE SEQUENCE</scope>
</reference>
<evidence type="ECO:0000256" key="10">
    <source>
        <dbReference type="ARBA" id="ARBA00037948"/>
    </source>
</evidence>
<dbReference type="GO" id="GO:2000177">
    <property type="term" value="P:regulation of neural precursor cell proliferation"/>
    <property type="evidence" value="ECO:0007669"/>
    <property type="project" value="UniProtKB-ARBA"/>
</dbReference>
<keyword evidence="15" id="KW-1185">Reference proteome</keyword>
<feature type="domain" description="C2H2-type" evidence="13">
    <location>
        <begin position="290"/>
        <end position="324"/>
    </location>
</feature>
<name>A0A9N9Q9R4_9CUCU</name>
<dbReference type="GO" id="GO:0008270">
    <property type="term" value="F:zinc ion binding"/>
    <property type="evidence" value="ECO:0007669"/>
    <property type="project" value="UniProtKB-KW"/>
</dbReference>
<dbReference type="GO" id="GO:0045944">
    <property type="term" value="P:positive regulation of transcription by RNA polymerase II"/>
    <property type="evidence" value="ECO:0007669"/>
    <property type="project" value="UniProtKB-ARBA"/>
</dbReference>
<dbReference type="Pfam" id="PF00096">
    <property type="entry name" value="zf-C2H2"/>
    <property type="match status" value="3"/>
</dbReference>
<dbReference type="PROSITE" id="PS50157">
    <property type="entry name" value="ZINC_FINGER_C2H2_2"/>
    <property type="match status" value="4"/>
</dbReference>
<comment type="subcellular location">
    <subcellularLocation>
        <location evidence="1">Nucleus</location>
    </subcellularLocation>
</comment>
<dbReference type="GO" id="GO:0000981">
    <property type="term" value="F:DNA-binding transcription factor activity, RNA polymerase II-specific"/>
    <property type="evidence" value="ECO:0007669"/>
    <property type="project" value="TreeGrafter"/>
</dbReference>
<feature type="region of interest" description="Disordered" evidence="12">
    <location>
        <begin position="186"/>
        <end position="206"/>
    </location>
</feature>
<dbReference type="InterPro" id="IPR013087">
    <property type="entry name" value="Znf_C2H2_type"/>
</dbReference>
<dbReference type="FunFam" id="3.30.160.60:FF:001289">
    <property type="entry name" value="Zinc finger protein 574"/>
    <property type="match status" value="1"/>
</dbReference>
<feature type="domain" description="C2H2-type" evidence="13">
    <location>
        <begin position="177"/>
        <end position="204"/>
    </location>
</feature>
<keyword evidence="7" id="KW-0238">DNA-binding</keyword>
<keyword evidence="9" id="KW-0539">Nucleus</keyword>
<comment type="similarity">
    <text evidence="10">Belongs to the snail C2H2-type zinc-finger protein family.</text>
</comment>